<dbReference type="PANTHER" id="PTHR31898:SF1">
    <property type="entry name" value="TLC DOMAIN-CONTAINING PROTEIN 5"/>
    <property type="match status" value="1"/>
</dbReference>
<proteinExistence type="predicted"/>
<feature type="region of interest" description="Disordered" evidence="6">
    <location>
        <begin position="233"/>
        <end position="263"/>
    </location>
</feature>
<sequence length="263" mass="29477">MTSFPVFLVSASTVWWSLLYFVLYRLNPSHGKEWNCRLVTLLHGCLIVPLSAYIGFIAGPWPFTHPGGPNSELQVFALSFCLGYFIFDLLWCVSYGNESIVMLAHHIISILGLVGCLFLGVSATETNGVIFGSEITNPLLQLRWFLRKMGRYEDTTLGLCIDATFVMLFFCVRMGVGTILLVCVLRSPTPILVMKISGVGMYTISWLFMVNISKYVMRRYRKLKQACKPCNVISSSSPAQEDSEIETAENGLSSNPDVYKKHN</sequence>
<evidence type="ECO:0000256" key="2">
    <source>
        <dbReference type="ARBA" id="ARBA00022692"/>
    </source>
</evidence>
<evidence type="ECO:0000256" key="7">
    <source>
        <dbReference type="SAM" id="Phobius"/>
    </source>
</evidence>
<gene>
    <name evidence="10" type="primary">LOC116951557</name>
</gene>
<evidence type="ECO:0000256" key="6">
    <source>
        <dbReference type="SAM" id="MobiDB-lite"/>
    </source>
</evidence>
<evidence type="ECO:0000256" key="5">
    <source>
        <dbReference type="PROSITE-ProRule" id="PRU00205"/>
    </source>
</evidence>
<keyword evidence="2 5" id="KW-0812">Transmembrane</keyword>
<dbReference type="AlphaFoldDB" id="A0AAJ7TXR5"/>
<evidence type="ECO:0000313" key="10">
    <source>
        <dbReference type="RefSeq" id="XP_032826166.1"/>
    </source>
</evidence>
<feature type="transmembrane region" description="Helical" evidence="7">
    <location>
        <begin position="191"/>
        <end position="212"/>
    </location>
</feature>
<evidence type="ECO:0000256" key="3">
    <source>
        <dbReference type="ARBA" id="ARBA00022989"/>
    </source>
</evidence>
<dbReference type="InterPro" id="IPR006634">
    <property type="entry name" value="TLC-dom"/>
</dbReference>
<dbReference type="KEGG" id="pmrn:116951557"/>
<dbReference type="SMART" id="SM00724">
    <property type="entry name" value="TLC"/>
    <property type="match status" value="1"/>
</dbReference>
<organism evidence="9 10">
    <name type="scientific">Petromyzon marinus</name>
    <name type="common">Sea lamprey</name>
    <dbReference type="NCBI Taxonomy" id="7757"/>
    <lineage>
        <taxon>Eukaryota</taxon>
        <taxon>Metazoa</taxon>
        <taxon>Chordata</taxon>
        <taxon>Craniata</taxon>
        <taxon>Vertebrata</taxon>
        <taxon>Cyclostomata</taxon>
        <taxon>Hyperoartia</taxon>
        <taxon>Petromyzontiformes</taxon>
        <taxon>Petromyzontidae</taxon>
        <taxon>Petromyzon</taxon>
    </lineage>
</organism>
<dbReference type="PANTHER" id="PTHR31898">
    <property type="entry name" value="TRANSMEMBRANE PROTEIN 136"/>
    <property type="match status" value="1"/>
</dbReference>
<feature type="transmembrane region" description="Helical" evidence="7">
    <location>
        <begin position="129"/>
        <end position="146"/>
    </location>
</feature>
<feature type="transmembrane region" description="Helical" evidence="7">
    <location>
        <begin position="158"/>
        <end position="185"/>
    </location>
</feature>
<dbReference type="InterPro" id="IPR042512">
    <property type="entry name" value="TLCD5"/>
</dbReference>
<feature type="transmembrane region" description="Helical" evidence="7">
    <location>
        <begin position="100"/>
        <end position="123"/>
    </location>
</feature>
<dbReference type="GO" id="GO:0016020">
    <property type="term" value="C:membrane"/>
    <property type="evidence" value="ECO:0007669"/>
    <property type="project" value="UniProtKB-SubCell"/>
</dbReference>
<dbReference type="Proteomes" id="UP001318040">
    <property type="component" value="Chromosome 3"/>
</dbReference>
<dbReference type="GeneID" id="116951557"/>
<dbReference type="PROSITE" id="PS50922">
    <property type="entry name" value="TLC"/>
    <property type="match status" value="1"/>
</dbReference>
<evidence type="ECO:0000313" key="9">
    <source>
        <dbReference type="Proteomes" id="UP001318040"/>
    </source>
</evidence>
<keyword evidence="3 7" id="KW-1133">Transmembrane helix</keyword>
<keyword evidence="4 5" id="KW-0472">Membrane</keyword>
<evidence type="ECO:0000256" key="1">
    <source>
        <dbReference type="ARBA" id="ARBA00004141"/>
    </source>
</evidence>
<evidence type="ECO:0000259" key="8">
    <source>
        <dbReference type="PROSITE" id="PS50922"/>
    </source>
</evidence>
<feature type="domain" description="TLC" evidence="8">
    <location>
        <begin position="29"/>
        <end position="221"/>
    </location>
</feature>
<feature type="transmembrane region" description="Helical" evidence="7">
    <location>
        <begin position="6"/>
        <end position="26"/>
    </location>
</feature>
<dbReference type="Pfam" id="PF03798">
    <property type="entry name" value="TRAM_LAG1_CLN8"/>
    <property type="match status" value="1"/>
</dbReference>
<name>A0AAJ7TXR5_PETMA</name>
<evidence type="ECO:0000256" key="4">
    <source>
        <dbReference type="ARBA" id="ARBA00023136"/>
    </source>
</evidence>
<dbReference type="RefSeq" id="XP_032826166.1">
    <property type="nucleotide sequence ID" value="XM_032970275.1"/>
</dbReference>
<protein>
    <submittedName>
        <fullName evidence="10">TLC domain-containing protein 5-like</fullName>
    </submittedName>
</protein>
<comment type="subcellular location">
    <subcellularLocation>
        <location evidence="1">Membrane</location>
        <topology evidence="1">Multi-pass membrane protein</topology>
    </subcellularLocation>
</comment>
<accession>A0AAJ7TXR5</accession>
<keyword evidence="9" id="KW-1185">Reference proteome</keyword>
<feature type="transmembrane region" description="Helical" evidence="7">
    <location>
        <begin position="38"/>
        <end position="61"/>
    </location>
</feature>
<reference evidence="10" key="1">
    <citation type="submission" date="2025-08" db="UniProtKB">
        <authorList>
            <consortium name="RefSeq"/>
        </authorList>
    </citation>
    <scope>IDENTIFICATION</scope>
    <source>
        <tissue evidence="10">Sperm</tissue>
    </source>
</reference>
<feature type="transmembrane region" description="Helical" evidence="7">
    <location>
        <begin position="73"/>
        <end position="93"/>
    </location>
</feature>